<dbReference type="EMBL" id="JBJKBG010000008">
    <property type="protein sequence ID" value="KAL3728036.1"/>
    <property type="molecule type" value="Genomic_DNA"/>
</dbReference>
<gene>
    <name evidence="2" type="ORF">ACJRO7_032738</name>
</gene>
<protein>
    <recommendedName>
        <fullName evidence="1">LRAT domain-containing protein</fullName>
    </recommendedName>
</protein>
<name>A0ABD3JUN4_EUCGL</name>
<dbReference type="Pfam" id="PF04970">
    <property type="entry name" value="LRAT"/>
    <property type="match status" value="1"/>
</dbReference>
<keyword evidence="3" id="KW-1185">Reference proteome</keyword>
<accession>A0ABD3JUN4</accession>
<dbReference type="Proteomes" id="UP001634007">
    <property type="component" value="Unassembled WGS sequence"/>
</dbReference>
<dbReference type="Gene3D" id="3.90.1720.10">
    <property type="entry name" value="endopeptidase domain like (from Nostoc punctiforme)"/>
    <property type="match status" value="1"/>
</dbReference>
<organism evidence="2 3">
    <name type="scientific">Eucalyptus globulus</name>
    <name type="common">Tasmanian blue gum</name>
    <dbReference type="NCBI Taxonomy" id="34317"/>
    <lineage>
        <taxon>Eukaryota</taxon>
        <taxon>Viridiplantae</taxon>
        <taxon>Streptophyta</taxon>
        <taxon>Embryophyta</taxon>
        <taxon>Tracheophyta</taxon>
        <taxon>Spermatophyta</taxon>
        <taxon>Magnoliopsida</taxon>
        <taxon>eudicotyledons</taxon>
        <taxon>Gunneridae</taxon>
        <taxon>Pentapetalae</taxon>
        <taxon>rosids</taxon>
        <taxon>malvids</taxon>
        <taxon>Myrtales</taxon>
        <taxon>Myrtaceae</taxon>
        <taxon>Myrtoideae</taxon>
        <taxon>Eucalypteae</taxon>
        <taxon>Eucalyptus</taxon>
    </lineage>
</organism>
<comment type="caution">
    <text evidence="2">The sequence shown here is derived from an EMBL/GenBank/DDBJ whole genome shotgun (WGS) entry which is preliminary data.</text>
</comment>
<reference evidence="2 3" key="1">
    <citation type="submission" date="2024-11" db="EMBL/GenBank/DDBJ databases">
        <title>Chromosome-level genome assembly of Eucalyptus globulus Labill. provides insights into its genome evolution.</title>
        <authorList>
            <person name="Li X."/>
        </authorList>
    </citation>
    <scope>NUCLEOTIDE SEQUENCE [LARGE SCALE GENOMIC DNA]</scope>
    <source>
        <strain evidence="2">CL2024</strain>
        <tissue evidence="2">Fresh tender leaves</tissue>
    </source>
</reference>
<dbReference type="PANTHER" id="PTHR46137:SF14">
    <property type="entry name" value="LRAT DOMAIN-CONTAINING PROTEIN"/>
    <property type="match status" value="1"/>
</dbReference>
<dbReference type="InterPro" id="IPR038765">
    <property type="entry name" value="Papain-like_cys_pep_sf"/>
</dbReference>
<evidence type="ECO:0000259" key="1">
    <source>
        <dbReference type="PROSITE" id="PS51934"/>
    </source>
</evidence>
<proteinExistence type="predicted"/>
<dbReference type="InterPro" id="IPR007053">
    <property type="entry name" value="LRAT_dom"/>
</dbReference>
<feature type="domain" description="LRAT" evidence="1">
    <location>
        <begin position="32"/>
        <end position="182"/>
    </location>
</feature>
<dbReference type="PROSITE" id="PS51934">
    <property type="entry name" value="LRAT"/>
    <property type="match status" value="1"/>
</dbReference>
<dbReference type="SUPFAM" id="SSF54001">
    <property type="entry name" value="Cysteine proteinases"/>
    <property type="match status" value="1"/>
</dbReference>
<evidence type="ECO:0000313" key="2">
    <source>
        <dbReference type="EMBL" id="KAL3728036.1"/>
    </source>
</evidence>
<dbReference type="AlphaFoldDB" id="A0ABD3JUN4"/>
<sequence>MMNKIKKEFKDGMKLIWRKIDPTDLKPGDHIYDYKRYGSYSHHGIYVEDGYVIHFTRTESKEAILPYSRDEAETVLACPECDYREYTGCGVIKTCLDCFRRGHKTFHSFHYFMYGAPQLGFLLKNSGTCSTLSCTKSPQEVVEAAYELLKSNDFGKYDLTGNNCEHFATYCFKFTCKNRFYCKLIIFFQITNNMC</sequence>
<dbReference type="PANTHER" id="PTHR46137">
    <property type="entry name" value="OS05G0310600 PROTEIN"/>
    <property type="match status" value="1"/>
</dbReference>
<evidence type="ECO:0000313" key="3">
    <source>
        <dbReference type="Proteomes" id="UP001634007"/>
    </source>
</evidence>